<sequence>MPVSLPPEPFVTQEVRIVDQQGRPRIVLSASNGVPTLVLLSESGTVGATVALDAAGRPSVTLANPNPAWPTAALAVDDKGAHVKFDRPGGASSYLFLNNAGGSGVVLVDNTGKRRLNATVAADGTANVEPLSVDGKAPQ</sequence>
<dbReference type="AlphaFoldDB" id="A0A7Y9WTF1"/>
<proteinExistence type="predicted"/>
<reference evidence="1 2" key="1">
    <citation type="submission" date="2020-07" db="EMBL/GenBank/DDBJ databases">
        <title>Exploring microbial biodiversity for novel pathways involved in the catabolism of aromatic compounds derived from lignin.</title>
        <authorList>
            <person name="Elkins J."/>
        </authorList>
    </citation>
    <scope>NUCLEOTIDE SEQUENCE [LARGE SCALE GENOMIC DNA]</scope>
    <source>
        <strain evidence="1 2">H2C3C</strain>
    </source>
</reference>
<gene>
    <name evidence="1" type="ORF">GGD40_006415</name>
</gene>
<dbReference type="RefSeq" id="WP_179746256.1">
    <property type="nucleotide sequence ID" value="NZ_JACCAS010000002.1"/>
</dbReference>
<dbReference type="EMBL" id="JACCAS010000002">
    <property type="protein sequence ID" value="NYH26844.1"/>
    <property type="molecule type" value="Genomic_DNA"/>
</dbReference>
<dbReference type="Proteomes" id="UP000540929">
    <property type="component" value="Unassembled WGS sequence"/>
</dbReference>
<keyword evidence="2" id="KW-1185">Reference proteome</keyword>
<accession>A0A7Y9WTF1</accession>
<organism evidence="1 2">
    <name type="scientific">Paraburkholderia bryophila</name>
    <dbReference type="NCBI Taxonomy" id="420952"/>
    <lineage>
        <taxon>Bacteria</taxon>
        <taxon>Pseudomonadati</taxon>
        <taxon>Pseudomonadota</taxon>
        <taxon>Betaproteobacteria</taxon>
        <taxon>Burkholderiales</taxon>
        <taxon>Burkholderiaceae</taxon>
        <taxon>Paraburkholderia</taxon>
    </lineage>
</organism>
<protein>
    <submittedName>
        <fullName evidence="1">Uncharacterized protein</fullName>
    </submittedName>
</protein>
<comment type="caution">
    <text evidence="1">The sequence shown here is derived from an EMBL/GenBank/DDBJ whole genome shotgun (WGS) entry which is preliminary data.</text>
</comment>
<name>A0A7Y9WTF1_9BURK</name>
<evidence type="ECO:0000313" key="1">
    <source>
        <dbReference type="EMBL" id="NYH26844.1"/>
    </source>
</evidence>
<evidence type="ECO:0000313" key="2">
    <source>
        <dbReference type="Proteomes" id="UP000540929"/>
    </source>
</evidence>